<feature type="transmembrane region" description="Helical" evidence="1">
    <location>
        <begin position="37"/>
        <end position="54"/>
    </location>
</feature>
<organism evidence="2 3">
    <name type="scientific">Lactococcus termiticola</name>
    <dbReference type="NCBI Taxonomy" id="2169526"/>
    <lineage>
        <taxon>Bacteria</taxon>
        <taxon>Bacillati</taxon>
        <taxon>Bacillota</taxon>
        <taxon>Bacilli</taxon>
        <taxon>Lactobacillales</taxon>
        <taxon>Streptococcaceae</taxon>
        <taxon>Lactococcus</taxon>
    </lineage>
</organism>
<reference evidence="2 3" key="1">
    <citation type="journal article" date="2018" name="Genome Announc.">
        <title>Draft Genome Sequence of Lactococcus sp. Strain NtB2 (JCM 32569), Isolated from the Gut of the Higher Termite Nasutitermes takasagoensis.</title>
        <authorList>
            <person name="Noda S."/>
            <person name="Aihara C."/>
            <person name="Yuki M."/>
            <person name="Ohkuma M."/>
        </authorList>
    </citation>
    <scope>NUCLEOTIDE SEQUENCE [LARGE SCALE GENOMIC DNA]</scope>
    <source>
        <strain evidence="2 3">NtB2</strain>
    </source>
</reference>
<dbReference type="Pfam" id="PF10066">
    <property type="entry name" value="DUF2304"/>
    <property type="match status" value="1"/>
</dbReference>
<dbReference type="AlphaFoldDB" id="A0A2R5HJ69"/>
<dbReference type="OrthoDB" id="2242954at2"/>
<feature type="transmembrane region" description="Helical" evidence="1">
    <location>
        <begin position="66"/>
        <end position="87"/>
    </location>
</feature>
<dbReference type="EMBL" id="BFFO01000003">
    <property type="protein sequence ID" value="GBG96548.1"/>
    <property type="molecule type" value="Genomic_DNA"/>
</dbReference>
<dbReference type="InterPro" id="IPR019277">
    <property type="entry name" value="DUF2304"/>
</dbReference>
<comment type="caution">
    <text evidence="2">The sequence shown here is derived from an EMBL/GenBank/DDBJ whole genome shotgun (WGS) entry which is preliminary data.</text>
</comment>
<dbReference type="RefSeq" id="WP_109245520.1">
    <property type="nucleotide sequence ID" value="NZ_BFFO01000003.1"/>
</dbReference>
<evidence type="ECO:0000313" key="2">
    <source>
        <dbReference type="EMBL" id="GBG96548.1"/>
    </source>
</evidence>
<dbReference type="Proteomes" id="UP000245021">
    <property type="component" value="Unassembled WGS sequence"/>
</dbReference>
<keyword evidence="1" id="KW-0812">Transmembrane</keyword>
<keyword evidence="1" id="KW-0472">Membrane</keyword>
<protein>
    <submittedName>
        <fullName evidence="2">Membrane protein</fullName>
    </submittedName>
</protein>
<gene>
    <name evidence="2" type="ORF">NtB2_00661</name>
</gene>
<feature type="transmembrane region" description="Helical" evidence="1">
    <location>
        <begin position="6"/>
        <end position="25"/>
    </location>
</feature>
<accession>A0A2R5HJ69</accession>
<evidence type="ECO:0000313" key="3">
    <source>
        <dbReference type="Proteomes" id="UP000245021"/>
    </source>
</evidence>
<proteinExistence type="predicted"/>
<name>A0A2R5HJ69_9LACT</name>
<evidence type="ECO:0000256" key="1">
    <source>
        <dbReference type="SAM" id="Phobius"/>
    </source>
</evidence>
<keyword evidence="3" id="KW-1185">Reference proteome</keyword>
<keyword evidence="1" id="KW-1133">Transmembrane helix</keyword>
<sequence length="119" mass="13418">MPIQLRILAIILAILFFVYTVSLVRKDRAEVRHMLKWLVLALVILLGSFLPELGGQVAHFLGIKTLTSLSLFILVGLLLIICLRFQISLISADKQIRKLVQEVSILKKKVKESDPQDGQ</sequence>